<dbReference type="Pfam" id="PF13012">
    <property type="entry name" value="MitMem_reg"/>
    <property type="match status" value="1"/>
</dbReference>
<dbReference type="AlphaFoldDB" id="A0A4S4ETS4"/>
<organism evidence="3 4">
    <name type="scientific">Camellia sinensis var. sinensis</name>
    <name type="common">China tea</name>
    <dbReference type="NCBI Taxonomy" id="542762"/>
    <lineage>
        <taxon>Eukaryota</taxon>
        <taxon>Viridiplantae</taxon>
        <taxon>Streptophyta</taxon>
        <taxon>Embryophyta</taxon>
        <taxon>Tracheophyta</taxon>
        <taxon>Spermatophyta</taxon>
        <taxon>Magnoliopsida</taxon>
        <taxon>eudicotyledons</taxon>
        <taxon>Gunneridae</taxon>
        <taxon>Pentapetalae</taxon>
        <taxon>asterids</taxon>
        <taxon>Ericales</taxon>
        <taxon>Theaceae</taxon>
        <taxon>Camellia</taxon>
    </lineage>
</organism>
<dbReference type="EMBL" id="SDRB02002341">
    <property type="protein sequence ID" value="THG19636.1"/>
    <property type="molecule type" value="Genomic_DNA"/>
</dbReference>
<evidence type="ECO:0000313" key="4">
    <source>
        <dbReference type="Proteomes" id="UP000306102"/>
    </source>
</evidence>
<dbReference type="PANTHER" id="PTHR10540">
    <property type="entry name" value="EUKARYOTIC TRANSLATION INITIATION FACTOR 3 SUBUNIT F-RELATED"/>
    <property type="match status" value="1"/>
</dbReference>
<feature type="domain" description="JAB1/MPN/MOV34 metalloenzyme" evidence="1">
    <location>
        <begin position="19"/>
        <end position="51"/>
    </location>
</feature>
<feature type="domain" description="EIF3F/CSN6-like C-terminal" evidence="2">
    <location>
        <begin position="131"/>
        <end position="215"/>
    </location>
</feature>
<evidence type="ECO:0000313" key="3">
    <source>
        <dbReference type="EMBL" id="THG19636.1"/>
    </source>
</evidence>
<dbReference type="Pfam" id="PF01398">
    <property type="entry name" value="JAB"/>
    <property type="match status" value="1"/>
</dbReference>
<dbReference type="GO" id="GO:0000502">
    <property type="term" value="C:proteasome complex"/>
    <property type="evidence" value="ECO:0007669"/>
    <property type="project" value="TreeGrafter"/>
</dbReference>
<evidence type="ECO:0008006" key="5">
    <source>
        <dbReference type="Google" id="ProtNLM"/>
    </source>
</evidence>
<evidence type="ECO:0000259" key="1">
    <source>
        <dbReference type="Pfam" id="PF01398"/>
    </source>
</evidence>
<comment type="caution">
    <text evidence="3">The sequence shown here is derived from an EMBL/GenBank/DDBJ whole genome shotgun (WGS) entry which is preliminary data.</text>
</comment>
<proteinExistence type="predicted"/>
<accession>A0A4S4ETS4</accession>
<evidence type="ECO:0000259" key="2">
    <source>
        <dbReference type="Pfam" id="PF13012"/>
    </source>
</evidence>
<dbReference type="GO" id="GO:0043161">
    <property type="term" value="P:proteasome-mediated ubiquitin-dependent protein catabolic process"/>
    <property type="evidence" value="ECO:0007669"/>
    <property type="project" value="TreeGrafter"/>
</dbReference>
<dbReference type="GO" id="GO:0008237">
    <property type="term" value="F:metallopeptidase activity"/>
    <property type="evidence" value="ECO:0007669"/>
    <property type="project" value="InterPro"/>
</dbReference>
<dbReference type="Gene3D" id="3.40.140.10">
    <property type="entry name" value="Cytidine Deaminase, domain 2"/>
    <property type="match status" value="1"/>
</dbReference>
<keyword evidence="4" id="KW-1185">Reference proteome</keyword>
<dbReference type="Proteomes" id="UP000306102">
    <property type="component" value="Unassembled WGS sequence"/>
</dbReference>
<name>A0A4S4ETS4_CAMSN</name>
<dbReference type="STRING" id="542762.A0A4S4ETS4"/>
<dbReference type="PANTHER" id="PTHR10540:SF7">
    <property type="entry name" value="26S PROTEASOME NON-ATPASE REGULATORY SUBUNIT 7"/>
    <property type="match status" value="1"/>
</dbReference>
<dbReference type="InterPro" id="IPR000555">
    <property type="entry name" value="JAMM/MPN+_dom"/>
</dbReference>
<reference evidence="3 4" key="1">
    <citation type="journal article" date="2018" name="Proc. Natl. Acad. Sci. U.S.A.">
        <title>Draft genome sequence of Camellia sinensis var. sinensis provides insights into the evolution of the tea genome and tea quality.</title>
        <authorList>
            <person name="Wei C."/>
            <person name="Yang H."/>
            <person name="Wang S."/>
            <person name="Zhao J."/>
            <person name="Liu C."/>
            <person name="Gao L."/>
            <person name="Xia E."/>
            <person name="Lu Y."/>
            <person name="Tai Y."/>
            <person name="She G."/>
            <person name="Sun J."/>
            <person name="Cao H."/>
            <person name="Tong W."/>
            <person name="Gao Q."/>
            <person name="Li Y."/>
            <person name="Deng W."/>
            <person name="Jiang X."/>
            <person name="Wang W."/>
            <person name="Chen Q."/>
            <person name="Zhang S."/>
            <person name="Li H."/>
            <person name="Wu J."/>
            <person name="Wang P."/>
            <person name="Li P."/>
            <person name="Shi C."/>
            <person name="Zheng F."/>
            <person name="Jian J."/>
            <person name="Huang B."/>
            <person name="Shan D."/>
            <person name="Shi M."/>
            <person name="Fang C."/>
            <person name="Yue Y."/>
            <person name="Li F."/>
            <person name="Li D."/>
            <person name="Wei S."/>
            <person name="Han B."/>
            <person name="Jiang C."/>
            <person name="Yin Y."/>
            <person name="Xia T."/>
            <person name="Zhang Z."/>
            <person name="Bennetzen J.L."/>
            <person name="Zhao S."/>
            <person name="Wan X."/>
        </authorList>
    </citation>
    <scope>NUCLEOTIDE SEQUENCE [LARGE SCALE GENOMIC DNA]</scope>
    <source>
        <strain evidence="4">cv. Shuchazao</strain>
        <tissue evidence="3">Leaf</tissue>
    </source>
</reference>
<gene>
    <name evidence="3" type="ORF">TEA_019057</name>
</gene>
<protein>
    <recommendedName>
        <fullName evidence="5">JAB1/MPN/MOV34 metalloenzyme domain-containing protein</fullName>
    </recommendedName>
</protein>
<dbReference type="InterPro" id="IPR024969">
    <property type="entry name" value="EIF3F/CSN6-like_C"/>
</dbReference>
<sequence length="322" mass="35965">MSCIYGVHPPSPPNPIRFRAKEHVVGWYSTGPKLRENDLDIHGLFNDYVPNPVLVIIDVQPKELGIPTKAYYAVEEVKEVNSTIAVSGFLVKLLYIVDQICYIELGYKRSNATLKSQKVFAHVPSEIAAHEVEEIGVEHLLWDVKDTTISTLATEVTGKLAALKGLDARLREIRGYLDLVIDGKLPLNHEILYHLQDVFNLLPNLNVAELIEAFAARDHRSPQVSILDSSLLLIHYQLHLVSSPSSLLTTAFYFVLHSEDMFGDCSNGWLKGLTKVYIPFLASGDVSGYDLDRSYPLPRLAEETYQSLDPIQPPIGPPYTSS</sequence>